<dbReference type="PATRIC" id="fig|380242.3.peg.3716"/>
<dbReference type="PROSITE" id="PS00152">
    <property type="entry name" value="ATPASE_ALPHA_BETA"/>
    <property type="match status" value="1"/>
</dbReference>
<dbReference type="InterPro" id="IPR003593">
    <property type="entry name" value="AAA+_ATPase"/>
</dbReference>
<evidence type="ECO:0000313" key="10">
    <source>
        <dbReference type="EMBL" id="KKO18281.1"/>
    </source>
</evidence>
<keyword evidence="10" id="KW-0966">Cell projection</keyword>
<dbReference type="PANTHER" id="PTHR15184">
    <property type="entry name" value="ATP SYNTHASE"/>
    <property type="match status" value="1"/>
</dbReference>
<dbReference type="Pfam" id="PF00006">
    <property type="entry name" value="ATP-synt_ab"/>
    <property type="match status" value="1"/>
</dbReference>
<accession>A0A0M2UTG2</accession>
<evidence type="ECO:0000256" key="2">
    <source>
        <dbReference type="ARBA" id="ARBA00022448"/>
    </source>
</evidence>
<keyword evidence="11" id="KW-1185">Reference proteome</keyword>
<evidence type="ECO:0000256" key="3">
    <source>
        <dbReference type="ARBA" id="ARBA00022490"/>
    </source>
</evidence>
<keyword evidence="5" id="KW-0067">ATP-binding</keyword>
<dbReference type="InterPro" id="IPR027417">
    <property type="entry name" value="P-loop_NTPase"/>
</dbReference>
<evidence type="ECO:0000256" key="7">
    <source>
        <dbReference type="ARBA" id="ARBA00022967"/>
    </source>
</evidence>
<dbReference type="GO" id="GO:0030257">
    <property type="term" value="C:type III protein secretion system complex"/>
    <property type="evidence" value="ECO:0007669"/>
    <property type="project" value="InterPro"/>
</dbReference>
<reference evidence="10 11" key="1">
    <citation type="journal article" date="2013" name="BMC Microbiol.">
        <title>Identification of the type II cytochrome c maturation pathway in anammox bacteria by comparative genomics.</title>
        <authorList>
            <person name="Ferousi C."/>
            <person name="Speth D.R."/>
            <person name="Reimann J."/>
            <person name="Op den Camp H.J."/>
            <person name="Allen J.W."/>
            <person name="Keltjens J.T."/>
            <person name="Jetten M.S."/>
        </authorList>
    </citation>
    <scope>NUCLEOTIDE SEQUENCE [LARGE SCALE GENOMIC DNA]</scope>
    <source>
        <strain evidence="10">RU1</strain>
    </source>
</reference>
<dbReference type="InterPro" id="IPR000194">
    <property type="entry name" value="ATPase_F1/V1/A1_a/bsu_nucl-bd"/>
</dbReference>
<dbReference type="Gene3D" id="3.40.50.12240">
    <property type="match status" value="1"/>
</dbReference>
<proteinExistence type="predicted"/>
<protein>
    <submittedName>
        <fullName evidence="10">Flagellar ATPase fliI</fullName>
    </submittedName>
</protein>
<dbReference type="CDD" id="cd18117">
    <property type="entry name" value="ATP-synt_flagellum-secretory_path_III_N"/>
    <property type="match status" value="1"/>
</dbReference>
<evidence type="ECO:0000256" key="6">
    <source>
        <dbReference type="ARBA" id="ARBA00022927"/>
    </source>
</evidence>
<dbReference type="Proteomes" id="UP000034954">
    <property type="component" value="Unassembled WGS sequence"/>
</dbReference>
<evidence type="ECO:0000259" key="9">
    <source>
        <dbReference type="SMART" id="SM00382"/>
    </source>
</evidence>
<dbReference type="GO" id="GO:0030254">
    <property type="term" value="P:protein secretion by the type III secretion system"/>
    <property type="evidence" value="ECO:0007669"/>
    <property type="project" value="InterPro"/>
</dbReference>
<sequence>MIKQRIHFEQYRKHLSDVIPVRYAGKVVHVAGLVIEANGPSVPIGDLCYIHINNGHAPIPAEVVGFKEKRILLMPIGELDRIRPDAHVTASGLPMRIKVGMRLMGRIVGGLGEAIDGKGSIDAGEYRSIYNSPPDPLTRNRIKEVLRTGVRVLDGLCTCGKGQRMGIFAGSGVGKSTLMGMIARNSEADVNVIALIGERGREVREFVEKNLGLDGQKKSVIVSVTSDKPALLRVKGAYIASTIAEYFRDQGMQVMLLVDSVTRFANAQREIGLAIGEPPTVKGYPPSVFALLPKLLERSGTGLKGNITGLYTVLVDGDDMNEPIADAVRGILDGHLVLSRMLANQNHYPAIDILESISRCMDDIVPLEHKKAATELKSLYATYKESEDLINIGAYAKGSNSKVDYSISMIDRIKEYLKQEVVEEIKFDDAVARLINLFANNEGMKRNTVSKMERQV</sequence>
<dbReference type="GO" id="GO:0016887">
    <property type="term" value="F:ATP hydrolysis activity"/>
    <property type="evidence" value="ECO:0007669"/>
    <property type="project" value="InterPro"/>
</dbReference>
<dbReference type="InterPro" id="IPR004100">
    <property type="entry name" value="ATPase_F1/V1/A1_a/bsu_N"/>
</dbReference>
<evidence type="ECO:0000256" key="1">
    <source>
        <dbReference type="ARBA" id="ARBA00004496"/>
    </source>
</evidence>
<dbReference type="InterPro" id="IPR040627">
    <property type="entry name" value="T3SS_ATPase_C"/>
</dbReference>
<evidence type="ECO:0000313" key="11">
    <source>
        <dbReference type="Proteomes" id="UP000034954"/>
    </source>
</evidence>
<keyword evidence="4" id="KW-0547">Nucleotide-binding</keyword>
<dbReference type="PANTHER" id="PTHR15184:SF9">
    <property type="entry name" value="SPI-1 TYPE 3 SECRETION SYSTEM ATPASE"/>
    <property type="match status" value="1"/>
</dbReference>
<gene>
    <name evidence="10" type="primary">fliI</name>
    <name evidence="10" type="ORF">BROFUL_03008</name>
</gene>
<dbReference type="SMART" id="SM00382">
    <property type="entry name" value="AAA"/>
    <property type="match status" value="1"/>
</dbReference>
<dbReference type="AlphaFoldDB" id="A0A0M2UTG2"/>
<keyword evidence="3" id="KW-0963">Cytoplasm</keyword>
<dbReference type="GO" id="GO:0046933">
    <property type="term" value="F:proton-transporting ATP synthase activity, rotational mechanism"/>
    <property type="evidence" value="ECO:0007669"/>
    <property type="project" value="TreeGrafter"/>
</dbReference>
<comment type="catalytic activity">
    <reaction evidence="8">
        <text>ATP + H2O + cellular proteinSide 1 = ADP + phosphate + cellular proteinSide 2.</text>
        <dbReference type="EC" id="7.4.2.8"/>
    </reaction>
</comment>
<comment type="subcellular location">
    <subcellularLocation>
        <location evidence="1">Cytoplasm</location>
    </subcellularLocation>
</comment>
<dbReference type="InterPro" id="IPR050053">
    <property type="entry name" value="ATPase_alpha/beta_chains"/>
</dbReference>
<dbReference type="GO" id="GO:0005524">
    <property type="term" value="F:ATP binding"/>
    <property type="evidence" value="ECO:0007669"/>
    <property type="project" value="UniProtKB-KW"/>
</dbReference>
<dbReference type="CDD" id="cd01136">
    <property type="entry name" value="ATPase_flagellum-secretory_path_III"/>
    <property type="match status" value="1"/>
</dbReference>
<name>A0A0M2UTG2_9BACT</name>
<dbReference type="FunFam" id="3.40.50.12240:FF:000002">
    <property type="entry name" value="Flagellum-specific ATP synthase FliI"/>
    <property type="match status" value="1"/>
</dbReference>
<dbReference type="Pfam" id="PF02874">
    <property type="entry name" value="ATP-synt_ab_N"/>
    <property type="match status" value="1"/>
</dbReference>
<dbReference type="GO" id="GO:0005737">
    <property type="term" value="C:cytoplasm"/>
    <property type="evidence" value="ECO:0007669"/>
    <property type="project" value="UniProtKB-SubCell"/>
</dbReference>
<keyword evidence="7" id="KW-1278">Translocase</keyword>
<dbReference type="Pfam" id="PF18269">
    <property type="entry name" value="T3SS_ATPase_C"/>
    <property type="match status" value="1"/>
</dbReference>
<organism evidence="10 11">
    <name type="scientific">Candidatus Brocadia fulgida</name>
    <dbReference type="NCBI Taxonomy" id="380242"/>
    <lineage>
        <taxon>Bacteria</taxon>
        <taxon>Pseudomonadati</taxon>
        <taxon>Planctomycetota</taxon>
        <taxon>Candidatus Brocadiia</taxon>
        <taxon>Candidatus Brocadiales</taxon>
        <taxon>Candidatus Brocadiaceae</taxon>
        <taxon>Candidatus Brocadia</taxon>
    </lineage>
</organism>
<dbReference type="GO" id="GO:0008564">
    <property type="term" value="F:protein-exporting ATPase activity"/>
    <property type="evidence" value="ECO:0007669"/>
    <property type="project" value="UniProtKB-EC"/>
</dbReference>
<dbReference type="SUPFAM" id="SSF52540">
    <property type="entry name" value="P-loop containing nucleoside triphosphate hydrolases"/>
    <property type="match status" value="1"/>
</dbReference>
<keyword evidence="2" id="KW-0813">Transport</keyword>
<feature type="domain" description="AAA+ ATPase" evidence="9">
    <location>
        <begin position="161"/>
        <end position="342"/>
    </location>
</feature>
<dbReference type="NCBIfam" id="TIGR01026">
    <property type="entry name" value="fliI_yscN"/>
    <property type="match status" value="1"/>
</dbReference>
<dbReference type="InterPro" id="IPR020003">
    <property type="entry name" value="ATPase_a/bsu_AS"/>
</dbReference>
<evidence type="ECO:0000256" key="4">
    <source>
        <dbReference type="ARBA" id="ARBA00022741"/>
    </source>
</evidence>
<comment type="caution">
    <text evidence="10">The sequence shown here is derived from an EMBL/GenBank/DDBJ whole genome shotgun (WGS) entry which is preliminary data.</text>
</comment>
<evidence type="ECO:0000256" key="8">
    <source>
        <dbReference type="ARBA" id="ARBA00034006"/>
    </source>
</evidence>
<keyword evidence="6" id="KW-0653">Protein transport</keyword>
<keyword evidence="10" id="KW-0969">Cilium</keyword>
<keyword evidence="10" id="KW-0282">Flagellum</keyword>
<dbReference type="InterPro" id="IPR005714">
    <property type="entry name" value="ATPase_T3SS_FliI/YscN"/>
</dbReference>
<dbReference type="EMBL" id="LAQJ01000282">
    <property type="protein sequence ID" value="KKO18281.1"/>
    <property type="molecule type" value="Genomic_DNA"/>
</dbReference>
<evidence type="ECO:0000256" key="5">
    <source>
        <dbReference type="ARBA" id="ARBA00022840"/>
    </source>
</evidence>